<evidence type="ECO:0000256" key="10">
    <source>
        <dbReference type="ARBA" id="ARBA00023125"/>
    </source>
</evidence>
<dbReference type="GO" id="GO:0003688">
    <property type="term" value="F:DNA replication origin binding"/>
    <property type="evidence" value="ECO:0007669"/>
    <property type="project" value="TreeGrafter"/>
</dbReference>
<dbReference type="InterPro" id="IPR006134">
    <property type="entry name" value="DNA-dir_DNA_pol_B_multi_dom"/>
</dbReference>
<keyword evidence="19" id="KW-1185">Reference proteome</keyword>
<dbReference type="GO" id="GO:0003887">
    <property type="term" value="F:DNA-directed DNA polymerase activity"/>
    <property type="evidence" value="ECO:0007669"/>
    <property type="project" value="UniProtKB-KW"/>
</dbReference>
<dbReference type="InterPro" id="IPR042087">
    <property type="entry name" value="DNA_pol_B_thumb"/>
</dbReference>
<dbReference type="Gene3D" id="3.30.420.10">
    <property type="entry name" value="Ribonuclease H-like superfamily/Ribonuclease H"/>
    <property type="match status" value="1"/>
</dbReference>
<dbReference type="EC" id="2.7.7.7" evidence="12"/>
<dbReference type="FunFam" id="3.30.70.2820:FF:000001">
    <property type="entry name" value="DNA polymerase"/>
    <property type="match status" value="1"/>
</dbReference>
<feature type="signal peptide" evidence="14">
    <location>
        <begin position="1"/>
        <end position="24"/>
    </location>
</feature>
<dbReference type="InterPro" id="IPR006133">
    <property type="entry name" value="DNA-dir_DNA_pol_B_exonuc"/>
</dbReference>
<dbReference type="Pfam" id="PF08996">
    <property type="entry name" value="zf-DNA_Pol"/>
    <property type="match status" value="1"/>
</dbReference>
<sequence>MKNVLFFFLNLRIGVIFLFGKVRSKDDPCGFVSCCIRVKDLERRLFFLPRPSTPEQEFTVKEVYQELRELTGRWKIEKFKCKPTVKKYAFELADVPSEAEYLEVRYPAAFPALPADLSGNTFSRVFGANTSFLENLILDLRLRGPCWLELTGAVPLQPQLSWCKVDYDFSYQKPNTIMKLSDAIRARTTAADDTCLPSLPQPPPLRLVALDIKSVVRRETNSSEVSFLSLAEKLIISSLSYVEFCFAPMHLPALRHSSRIIWGSVLPYDLSKKLPSWGVQYQPPKSVTATGDTTNSAFSGGVDIEPNERALLGRLLTRIHRLDPDLIVGHDLWGHQLDLLLHRLNAHKVPHWHRISRLRRSAGYSMIFSRGWFMRNAMPGRLICDSRVSAKELIRSRTYNLSELAHQVLPPTQQQKRQIPPSVRAQFSQSVVVSDGGGISQEFLSGVDLEVDSADLRCLFASSAHVKDLIDFCLSDALLVLRLVHQMQALPLANQITTICGNVLSRTLAGGRSERNEALLLHAFNEQGYLVPDPPCYAGAGVGGKRGGSHHDRDTIAQETLTEGEEYVAAAGAGGRRKPAYTGGLVLEPKKGESGLSHARVRLETFGSFYDSYILLLDFNSLYPSIIQEFNLCFTTMDRSFLTATSTDDATQSNDSQDLISALIASVTSGGGSNGTGANGDQQSRLPTSRALGILPMELRRLVDSRREVKKLIATAGDSDPVRCAQWNIRQMALKITANSVYGCLGFAASRFCARGLAALVTGLGRALLINTRDVVENMNYEVIYGDTDSIMVNTNSKDLLNALSIGEKVKHEVNRRFRLVELDTDGVFAAMLLLAKKKYAALSIVNPLAYAEKLRARQPSQEPNVRTAALPPPPPPTKAELKGLDIVRRDWCRLAAGVGRACVDALLSGKPSEEVLDQIHAHLRTVTEQVRQGTLPLPEFVITKPSPDHTLQMLTKNPEDYPDAKLQPHVQVALRFNQATNLGGAAATSSSRRFRAGDTVEYIICEDGTNRSAIQRAYSPAEMSGEFRLAKQEGLFQPLSLFLSHVPYLLILRLSFTPLGQALDFPDLPGNRSESEKHNLQPVNLKVDVQYYLAHQIHPVVSRLVAPIEGTSPAHIADCLGLDPTAYRRTMASAGEEGLNEVENYDDGGSFFSGAFISEADPLSISCPRQKETGCTGVAELRMSPFSQAGLATWACPGCGENLLKNQSQACGVVNKLVLQARRHIIDYETGWLVCEDPACGLTTRNLACPPVNTGTSTTDDSDEETRRIPGTGTSGLWTAAGKPLCPACGGQSMLRQRYSEAQLYRQLIFFRHLLEPTARTASEVPVNLPNAVMEVLQNGLKHVYRLLAHSAFAMVDLGHIFAGLRMRTTPGAR</sequence>
<dbReference type="InterPro" id="IPR017964">
    <property type="entry name" value="DNA-dir_DNA_pol_B_CS"/>
</dbReference>
<dbReference type="CDD" id="cd05776">
    <property type="entry name" value="DNA_polB_alpha_exo"/>
    <property type="match status" value="1"/>
</dbReference>
<dbReference type="GO" id="GO:0005658">
    <property type="term" value="C:alpha DNA polymerase:primase complex"/>
    <property type="evidence" value="ECO:0007669"/>
    <property type="project" value="TreeGrafter"/>
</dbReference>
<dbReference type="Gene3D" id="1.10.287.690">
    <property type="entry name" value="Helix hairpin bin"/>
    <property type="match status" value="1"/>
</dbReference>
<gene>
    <name evidence="18" type="ORF">SSLN_LOCUS4937</name>
</gene>
<reference evidence="20" key="1">
    <citation type="submission" date="2016-06" db="UniProtKB">
        <authorList>
            <consortium name="WormBaseParasite"/>
        </authorList>
    </citation>
    <scope>IDENTIFICATION</scope>
</reference>
<evidence type="ECO:0000313" key="20">
    <source>
        <dbReference type="WBParaSite" id="SSLN_0000509601-mRNA-1"/>
    </source>
</evidence>
<dbReference type="PRINTS" id="PR00106">
    <property type="entry name" value="DNAPOLB"/>
</dbReference>
<feature type="domain" description="Zinc finger DNA-directed DNA polymerase family B alpha" evidence="17">
    <location>
        <begin position="1160"/>
        <end position="1363"/>
    </location>
</feature>
<evidence type="ECO:0000313" key="19">
    <source>
        <dbReference type="Proteomes" id="UP000275846"/>
    </source>
</evidence>
<dbReference type="WBParaSite" id="SSLN_0000509601-mRNA-1">
    <property type="protein sequence ID" value="SSLN_0000509601-mRNA-1"/>
    <property type="gene ID" value="SSLN_0000509601"/>
</dbReference>
<keyword evidence="14" id="KW-0732">Signal</keyword>
<evidence type="ECO:0000259" key="15">
    <source>
        <dbReference type="Pfam" id="PF00136"/>
    </source>
</evidence>
<name>A0A183SL39_SCHSO</name>
<dbReference type="GO" id="GO:0008270">
    <property type="term" value="F:zinc ion binding"/>
    <property type="evidence" value="ECO:0007669"/>
    <property type="project" value="UniProtKB-KW"/>
</dbReference>
<dbReference type="Pfam" id="PF00136">
    <property type="entry name" value="DNA_pol_B"/>
    <property type="match status" value="1"/>
</dbReference>
<dbReference type="InterPro" id="IPR036397">
    <property type="entry name" value="RNaseH_sf"/>
</dbReference>
<dbReference type="InterPro" id="IPR006172">
    <property type="entry name" value="DNA-dir_DNA_pol_B"/>
</dbReference>
<keyword evidence="5 12" id="KW-0235">DNA replication</keyword>
<keyword evidence="11" id="KW-0539">Nucleus</keyword>
<feature type="domain" description="DNA-directed DNA polymerase family B multifunctional" evidence="15">
    <location>
        <begin position="504"/>
        <end position="1109"/>
    </location>
</feature>
<dbReference type="Gene3D" id="3.90.1600.10">
    <property type="entry name" value="Palm domain of DNA polymerase"/>
    <property type="match status" value="1"/>
</dbReference>
<evidence type="ECO:0000256" key="6">
    <source>
        <dbReference type="ARBA" id="ARBA00022723"/>
    </source>
</evidence>
<evidence type="ECO:0000313" key="18">
    <source>
        <dbReference type="EMBL" id="VDL91322.1"/>
    </source>
</evidence>
<comment type="similarity">
    <text evidence="2 12">Belongs to the DNA polymerase type-B family.</text>
</comment>
<protein>
    <recommendedName>
        <fullName evidence="12">DNA polymerase</fullName>
        <ecNumber evidence="12">2.7.7.7</ecNumber>
    </recommendedName>
</protein>
<dbReference type="Gene3D" id="2.40.50.730">
    <property type="match status" value="1"/>
</dbReference>
<dbReference type="InterPro" id="IPR045846">
    <property type="entry name" value="POLBc_alpha"/>
</dbReference>
<dbReference type="CDD" id="cd05532">
    <property type="entry name" value="POLBc_alpha"/>
    <property type="match status" value="1"/>
</dbReference>
<keyword evidence="9 12" id="KW-0239">DNA-directed DNA polymerase</keyword>
<dbReference type="SUPFAM" id="SSF56672">
    <property type="entry name" value="DNA/RNA polymerases"/>
    <property type="match status" value="1"/>
</dbReference>
<evidence type="ECO:0000256" key="11">
    <source>
        <dbReference type="ARBA" id="ARBA00023242"/>
    </source>
</evidence>
<dbReference type="GO" id="GO:0000166">
    <property type="term" value="F:nucleotide binding"/>
    <property type="evidence" value="ECO:0007669"/>
    <property type="project" value="InterPro"/>
</dbReference>
<dbReference type="InterPro" id="IPR043502">
    <property type="entry name" value="DNA/RNA_pol_sf"/>
</dbReference>
<dbReference type="Pfam" id="PF03104">
    <property type="entry name" value="DNA_pol_B_exo1"/>
    <property type="match status" value="1"/>
</dbReference>
<feature type="domain" description="DNA-directed DNA polymerase family B exonuclease" evidence="16">
    <location>
        <begin position="302"/>
        <end position="403"/>
    </location>
</feature>
<accession>A0A183SL39</accession>
<dbReference type="GO" id="GO:0003697">
    <property type="term" value="F:single-stranded DNA binding"/>
    <property type="evidence" value="ECO:0007669"/>
    <property type="project" value="TreeGrafter"/>
</dbReference>
<dbReference type="GO" id="GO:0003682">
    <property type="term" value="F:chromatin binding"/>
    <property type="evidence" value="ECO:0007669"/>
    <property type="project" value="TreeGrafter"/>
</dbReference>
<evidence type="ECO:0000256" key="1">
    <source>
        <dbReference type="ARBA" id="ARBA00004123"/>
    </source>
</evidence>
<proteinExistence type="inferred from homology"/>
<dbReference type="Gene3D" id="3.30.70.2820">
    <property type="match status" value="1"/>
</dbReference>
<dbReference type="InterPro" id="IPR012337">
    <property type="entry name" value="RNaseH-like_sf"/>
</dbReference>
<dbReference type="SMART" id="SM00486">
    <property type="entry name" value="POLBc"/>
    <property type="match status" value="1"/>
</dbReference>
<reference evidence="18 19" key="2">
    <citation type="submission" date="2018-11" db="EMBL/GenBank/DDBJ databases">
        <authorList>
            <consortium name="Pathogen Informatics"/>
        </authorList>
    </citation>
    <scope>NUCLEOTIDE SEQUENCE [LARGE SCALE GENOMIC DNA]</scope>
    <source>
        <strain evidence="18 19">NST_G2</strain>
    </source>
</reference>
<organism evidence="20">
    <name type="scientific">Schistocephalus solidus</name>
    <name type="common">Tapeworm</name>
    <dbReference type="NCBI Taxonomy" id="70667"/>
    <lineage>
        <taxon>Eukaryota</taxon>
        <taxon>Metazoa</taxon>
        <taxon>Spiralia</taxon>
        <taxon>Lophotrochozoa</taxon>
        <taxon>Platyhelminthes</taxon>
        <taxon>Cestoda</taxon>
        <taxon>Eucestoda</taxon>
        <taxon>Diphyllobothriidea</taxon>
        <taxon>Diphyllobothriidae</taxon>
        <taxon>Schistocephalus</taxon>
    </lineage>
</organism>
<dbReference type="Proteomes" id="UP000275846">
    <property type="component" value="Unassembled WGS sequence"/>
</dbReference>
<keyword evidence="6" id="KW-0479">Metal-binding</keyword>
<keyword evidence="7" id="KW-0863">Zinc-finger</keyword>
<evidence type="ECO:0000259" key="16">
    <source>
        <dbReference type="Pfam" id="PF03104"/>
    </source>
</evidence>
<evidence type="ECO:0000256" key="12">
    <source>
        <dbReference type="RuleBase" id="RU000442"/>
    </source>
</evidence>
<evidence type="ECO:0000256" key="3">
    <source>
        <dbReference type="ARBA" id="ARBA00022679"/>
    </source>
</evidence>
<evidence type="ECO:0000256" key="9">
    <source>
        <dbReference type="ARBA" id="ARBA00022932"/>
    </source>
</evidence>
<feature type="region of interest" description="Disordered" evidence="13">
    <location>
        <begin position="857"/>
        <end position="879"/>
    </location>
</feature>
<dbReference type="GO" id="GO:0006272">
    <property type="term" value="P:leading strand elongation"/>
    <property type="evidence" value="ECO:0007669"/>
    <property type="project" value="TreeGrafter"/>
</dbReference>
<keyword evidence="3 12" id="KW-0808">Transferase</keyword>
<dbReference type="STRING" id="70667.A0A183SL39"/>
<dbReference type="InterPro" id="IPR038256">
    <property type="entry name" value="Pol_alpha_znc_sf"/>
</dbReference>
<dbReference type="NCBIfam" id="TIGR00592">
    <property type="entry name" value="pol2"/>
    <property type="match status" value="1"/>
</dbReference>
<comment type="catalytic activity">
    <reaction evidence="12">
        <text>DNA(n) + a 2'-deoxyribonucleoside 5'-triphosphate = DNA(n+1) + diphosphate</text>
        <dbReference type="Rhea" id="RHEA:22508"/>
        <dbReference type="Rhea" id="RHEA-COMP:17339"/>
        <dbReference type="Rhea" id="RHEA-COMP:17340"/>
        <dbReference type="ChEBI" id="CHEBI:33019"/>
        <dbReference type="ChEBI" id="CHEBI:61560"/>
        <dbReference type="ChEBI" id="CHEBI:173112"/>
        <dbReference type="EC" id="2.7.7.7"/>
    </reaction>
</comment>
<dbReference type="OrthoDB" id="6755010at2759"/>
<dbReference type="GO" id="GO:0006273">
    <property type="term" value="P:lagging strand elongation"/>
    <property type="evidence" value="ECO:0007669"/>
    <property type="project" value="TreeGrafter"/>
</dbReference>
<dbReference type="GO" id="GO:1902975">
    <property type="term" value="P:mitotic DNA replication initiation"/>
    <property type="evidence" value="ECO:0007669"/>
    <property type="project" value="InterPro"/>
</dbReference>
<dbReference type="InterPro" id="IPR015088">
    <property type="entry name" value="Znf_DNA-dir_DNA_pol_B_alpha"/>
</dbReference>
<keyword evidence="10 12" id="KW-0238">DNA-binding</keyword>
<dbReference type="PANTHER" id="PTHR45861:SF1">
    <property type="entry name" value="DNA POLYMERASE ALPHA CATALYTIC SUBUNIT"/>
    <property type="match status" value="1"/>
</dbReference>
<evidence type="ECO:0000256" key="7">
    <source>
        <dbReference type="ARBA" id="ARBA00022771"/>
    </source>
</evidence>
<dbReference type="SUPFAM" id="SSF53098">
    <property type="entry name" value="Ribonuclease H-like"/>
    <property type="match status" value="1"/>
</dbReference>
<evidence type="ECO:0000256" key="13">
    <source>
        <dbReference type="SAM" id="MobiDB-lite"/>
    </source>
</evidence>
<evidence type="ECO:0000256" key="5">
    <source>
        <dbReference type="ARBA" id="ARBA00022705"/>
    </source>
</evidence>
<dbReference type="Gene3D" id="1.10.132.60">
    <property type="entry name" value="DNA polymerase family B, C-terminal domain"/>
    <property type="match status" value="1"/>
</dbReference>
<dbReference type="EMBL" id="UYSU01033057">
    <property type="protein sequence ID" value="VDL91322.1"/>
    <property type="molecule type" value="Genomic_DNA"/>
</dbReference>
<evidence type="ECO:0000256" key="4">
    <source>
        <dbReference type="ARBA" id="ARBA00022695"/>
    </source>
</evidence>
<comment type="subcellular location">
    <subcellularLocation>
        <location evidence="1">Nucleus</location>
    </subcellularLocation>
</comment>
<evidence type="ECO:0000256" key="2">
    <source>
        <dbReference type="ARBA" id="ARBA00005755"/>
    </source>
</evidence>
<dbReference type="PROSITE" id="PS00116">
    <property type="entry name" value="DNA_POLYMERASE_B"/>
    <property type="match status" value="1"/>
</dbReference>
<keyword evidence="4 12" id="KW-0548">Nucleotidyltransferase</keyword>
<dbReference type="InterPro" id="IPR023211">
    <property type="entry name" value="DNA_pol_palm_dom_sf"/>
</dbReference>
<feature type="chain" id="PRO_5043141225" description="DNA polymerase" evidence="14">
    <location>
        <begin position="25"/>
        <end position="1375"/>
    </location>
</feature>
<evidence type="ECO:0000256" key="14">
    <source>
        <dbReference type="SAM" id="SignalP"/>
    </source>
</evidence>
<dbReference type="Gene3D" id="1.10.3200.20">
    <property type="entry name" value="DNA Polymerase alpha, zinc finger"/>
    <property type="match status" value="1"/>
</dbReference>
<evidence type="ECO:0000259" key="17">
    <source>
        <dbReference type="Pfam" id="PF08996"/>
    </source>
</evidence>
<evidence type="ECO:0000256" key="8">
    <source>
        <dbReference type="ARBA" id="ARBA00022833"/>
    </source>
</evidence>
<keyword evidence="8" id="KW-0862">Zinc</keyword>
<dbReference type="PANTHER" id="PTHR45861">
    <property type="entry name" value="DNA POLYMERASE ALPHA CATALYTIC SUBUNIT"/>
    <property type="match status" value="1"/>
</dbReference>